<sequence length="175" mass="18936">THLIPFTPVVPLVFLNLPFSSLGGLGLVACSFRPHSKASTEAAFIAELFSAGKSRTMLAIQRTSARPFTSARPAARSPVLPRRVVVRAAAEDLVDAPEVLDDIEMAPRGRRSSVEKGMELKHFLPLPKPAHLVFVKPTVAVVAGTASRSSIGVKMTAGDQQLERYVIEYYARSVK</sequence>
<gene>
    <name evidence="2" type="ORF">Vafri_8827</name>
</gene>
<dbReference type="EMBL" id="BNCO01000014">
    <property type="protein sequence ID" value="GIL53153.1"/>
    <property type="molecule type" value="Genomic_DNA"/>
</dbReference>
<keyword evidence="1" id="KW-0812">Transmembrane</keyword>
<comment type="caution">
    <text evidence="2">The sequence shown here is derived from an EMBL/GenBank/DDBJ whole genome shotgun (WGS) entry which is preliminary data.</text>
</comment>
<keyword evidence="3" id="KW-1185">Reference proteome</keyword>
<proteinExistence type="predicted"/>
<evidence type="ECO:0000313" key="3">
    <source>
        <dbReference type="Proteomes" id="UP000747399"/>
    </source>
</evidence>
<evidence type="ECO:0000256" key="1">
    <source>
        <dbReference type="SAM" id="Phobius"/>
    </source>
</evidence>
<name>A0A8J4B352_9CHLO</name>
<organism evidence="2 3">
    <name type="scientific">Volvox africanus</name>
    <dbReference type="NCBI Taxonomy" id="51714"/>
    <lineage>
        <taxon>Eukaryota</taxon>
        <taxon>Viridiplantae</taxon>
        <taxon>Chlorophyta</taxon>
        <taxon>core chlorophytes</taxon>
        <taxon>Chlorophyceae</taxon>
        <taxon>CS clade</taxon>
        <taxon>Chlamydomonadales</taxon>
        <taxon>Volvocaceae</taxon>
        <taxon>Volvox</taxon>
    </lineage>
</organism>
<keyword evidence="1" id="KW-1133">Transmembrane helix</keyword>
<accession>A0A8J4B352</accession>
<protein>
    <submittedName>
        <fullName evidence="2">Uncharacterized protein</fullName>
    </submittedName>
</protein>
<reference evidence="2" key="1">
    <citation type="journal article" date="2021" name="Proc. Natl. Acad. Sci. U.S.A.">
        <title>Three genomes in the algal genus Volvox reveal the fate of a haploid sex-determining region after a transition to homothallism.</title>
        <authorList>
            <person name="Yamamoto K."/>
            <person name="Hamaji T."/>
            <person name="Kawai-Toyooka H."/>
            <person name="Matsuzaki R."/>
            <person name="Takahashi F."/>
            <person name="Nishimura Y."/>
            <person name="Kawachi M."/>
            <person name="Noguchi H."/>
            <person name="Minakuchi Y."/>
            <person name="Umen J.G."/>
            <person name="Toyoda A."/>
            <person name="Nozaki H."/>
        </authorList>
    </citation>
    <scope>NUCLEOTIDE SEQUENCE</scope>
    <source>
        <strain evidence="2">NIES-3780</strain>
    </source>
</reference>
<dbReference type="AlphaFoldDB" id="A0A8J4B352"/>
<dbReference type="Proteomes" id="UP000747399">
    <property type="component" value="Unassembled WGS sequence"/>
</dbReference>
<evidence type="ECO:0000313" key="2">
    <source>
        <dbReference type="EMBL" id="GIL53153.1"/>
    </source>
</evidence>
<keyword evidence="1" id="KW-0472">Membrane</keyword>
<feature type="non-terminal residue" evidence="2">
    <location>
        <position position="1"/>
    </location>
</feature>
<feature type="transmembrane region" description="Helical" evidence="1">
    <location>
        <begin position="12"/>
        <end position="32"/>
    </location>
</feature>